<dbReference type="SUPFAM" id="SSF50044">
    <property type="entry name" value="SH3-domain"/>
    <property type="match status" value="1"/>
</dbReference>
<keyword evidence="4" id="KW-0732">Signal</keyword>
<dbReference type="InterPro" id="IPR003646">
    <property type="entry name" value="SH3-like_bac-type"/>
</dbReference>
<dbReference type="InterPro" id="IPR036028">
    <property type="entry name" value="SH3-like_dom_sf"/>
</dbReference>
<dbReference type="CDD" id="cd02696">
    <property type="entry name" value="MurNAc-LAA"/>
    <property type="match status" value="1"/>
</dbReference>
<dbReference type="GO" id="GO:0009253">
    <property type="term" value="P:peptidoglycan catabolic process"/>
    <property type="evidence" value="ECO:0007669"/>
    <property type="project" value="InterPro"/>
</dbReference>
<evidence type="ECO:0000256" key="1">
    <source>
        <dbReference type="ARBA" id="ARBA00022801"/>
    </source>
</evidence>
<sequence>MKKHNYRYLEVLILSCGLLTCWPNHVHAATQHINSKSNHVQVYAGPGLSYQKITTINSDDKIDVLTQKNNWYEVRINNNHIGWIPSWLVTNHVQYSSTTNQTAMAITKANVYKSNSTKSKKIGQLAQGDKVTVVYQQNNWCQIIYNHHIAWVATNALSNSGVKVNAKEHNTSTSVKKVKPKTVKYVIAQQANTKIRANTDTNGKVLQAVTAHTKMTYLSTKGNWYKVKYNGQTGYVASWISKLVTVSVQPIPTDIANATIVIDPGHGGADNGTTTTNNHNEKTYTLKMAEVLAKQLRNAGAKVILTRKSDKTLSATKRAADAKQANVFISLHFDNNNNSGITTYYNNSNANLARQIDNQFSNLPLTNNGITTGSFDVLNDIKVPGVLLELGNIDNPKDYQSITNSNYREQVAKDIVTGLKAYCKGGSAETIISSTGTTSNNSITATQQANNSASTVTSTNQDSDPSID</sequence>
<name>A0A948TIU4_9LACO</name>
<dbReference type="PANTHER" id="PTHR30404:SF7">
    <property type="entry name" value="CELL WALL AMIDASE LYTH-RELATED"/>
    <property type="match status" value="1"/>
</dbReference>
<dbReference type="SMART" id="SM00287">
    <property type="entry name" value="SH3b"/>
    <property type="match status" value="3"/>
</dbReference>
<evidence type="ECO:0000313" key="7">
    <source>
        <dbReference type="Proteomes" id="UP000777303"/>
    </source>
</evidence>
<dbReference type="EC" id="3.5.1.28" evidence="6"/>
<proteinExistence type="predicted"/>
<accession>A0A948TIU4</accession>
<protein>
    <submittedName>
        <fullName evidence="6">N-acetylmuramoyl-L-alanine amidase</fullName>
        <ecNumber evidence="6">3.5.1.28</ecNumber>
    </submittedName>
</protein>
<organism evidence="6 7">
    <name type="scientific">Candidatus Paralactobacillus gallistercoris</name>
    <dbReference type="NCBI Taxonomy" id="2838724"/>
    <lineage>
        <taxon>Bacteria</taxon>
        <taxon>Bacillati</taxon>
        <taxon>Bacillota</taxon>
        <taxon>Bacilli</taxon>
        <taxon>Lactobacillales</taxon>
        <taxon>Lactobacillaceae</taxon>
        <taxon>Lactobacillus</taxon>
    </lineage>
</organism>
<evidence type="ECO:0000256" key="4">
    <source>
        <dbReference type="SAM" id="SignalP"/>
    </source>
</evidence>
<feature type="domain" description="SH3b" evidence="5">
    <location>
        <begin position="28"/>
        <end position="93"/>
    </location>
</feature>
<gene>
    <name evidence="6" type="ORF">H9901_01750</name>
</gene>
<dbReference type="CDD" id="cd00174">
    <property type="entry name" value="SH3"/>
    <property type="match status" value="1"/>
</dbReference>
<dbReference type="InterPro" id="IPR017293">
    <property type="entry name" value="N-acetylmuramoyl-L-ala_amidase"/>
</dbReference>
<evidence type="ECO:0000313" key="6">
    <source>
        <dbReference type="EMBL" id="MBU3851409.1"/>
    </source>
</evidence>
<feature type="compositionally biased region" description="Polar residues" evidence="3">
    <location>
        <begin position="447"/>
        <end position="468"/>
    </location>
</feature>
<dbReference type="GO" id="GO:0008745">
    <property type="term" value="F:N-acetylmuramoyl-L-alanine amidase activity"/>
    <property type="evidence" value="ECO:0007669"/>
    <property type="project" value="UniProtKB-EC"/>
</dbReference>
<feature type="region of interest" description="Disordered" evidence="3">
    <location>
        <begin position="446"/>
        <end position="468"/>
    </location>
</feature>
<feature type="chain" id="PRO_5037510911" evidence="4">
    <location>
        <begin position="29"/>
        <end position="468"/>
    </location>
</feature>
<dbReference type="InterPro" id="IPR002508">
    <property type="entry name" value="MurNAc-LAA_cat"/>
</dbReference>
<feature type="signal peptide" evidence="4">
    <location>
        <begin position="1"/>
        <end position="28"/>
    </location>
</feature>
<evidence type="ECO:0000256" key="2">
    <source>
        <dbReference type="ARBA" id="ARBA00023316"/>
    </source>
</evidence>
<comment type="caution">
    <text evidence="6">The sequence shown here is derived from an EMBL/GenBank/DDBJ whole genome shotgun (WGS) entry which is preliminary data.</text>
</comment>
<reference evidence="6" key="2">
    <citation type="submission" date="2021-04" db="EMBL/GenBank/DDBJ databases">
        <authorList>
            <person name="Gilroy R."/>
        </authorList>
    </citation>
    <scope>NUCLEOTIDE SEQUENCE</scope>
    <source>
        <strain evidence="6">F6-6636</strain>
    </source>
</reference>
<reference evidence="6" key="1">
    <citation type="journal article" date="2021" name="PeerJ">
        <title>Extensive microbial diversity within the chicken gut microbiome revealed by metagenomics and culture.</title>
        <authorList>
            <person name="Gilroy R."/>
            <person name="Ravi A."/>
            <person name="Getino M."/>
            <person name="Pursley I."/>
            <person name="Horton D.L."/>
            <person name="Alikhan N.F."/>
            <person name="Baker D."/>
            <person name="Gharbi K."/>
            <person name="Hall N."/>
            <person name="Watson M."/>
            <person name="Adriaenssens E.M."/>
            <person name="Foster-Nyarko E."/>
            <person name="Jarju S."/>
            <person name="Secka A."/>
            <person name="Antonio M."/>
            <person name="Oren A."/>
            <person name="Chaudhuri R.R."/>
            <person name="La Ragione R."/>
            <person name="Hildebrand F."/>
            <person name="Pallen M.J."/>
        </authorList>
    </citation>
    <scope>NUCLEOTIDE SEQUENCE</scope>
    <source>
        <strain evidence="6">F6-6636</strain>
    </source>
</reference>
<keyword evidence="2" id="KW-0961">Cell wall biogenesis/degradation</keyword>
<feature type="domain" description="SH3b" evidence="5">
    <location>
        <begin position="98"/>
        <end position="161"/>
    </location>
</feature>
<dbReference type="Pfam" id="PF08239">
    <property type="entry name" value="SH3_3"/>
    <property type="match status" value="3"/>
</dbReference>
<feature type="domain" description="SH3b" evidence="5">
    <location>
        <begin position="181"/>
        <end position="244"/>
    </location>
</feature>
<dbReference type="Pfam" id="PF01520">
    <property type="entry name" value="Amidase_3"/>
    <property type="match status" value="1"/>
</dbReference>
<dbReference type="GO" id="GO:0030288">
    <property type="term" value="C:outer membrane-bounded periplasmic space"/>
    <property type="evidence" value="ECO:0007669"/>
    <property type="project" value="TreeGrafter"/>
</dbReference>
<dbReference type="InterPro" id="IPR050695">
    <property type="entry name" value="N-acetylmuramoyl_amidase_3"/>
</dbReference>
<dbReference type="EMBL" id="JAHLFS010000023">
    <property type="protein sequence ID" value="MBU3851409.1"/>
    <property type="molecule type" value="Genomic_DNA"/>
</dbReference>
<dbReference type="Gene3D" id="2.30.30.40">
    <property type="entry name" value="SH3 Domains"/>
    <property type="match status" value="3"/>
</dbReference>
<dbReference type="PANTHER" id="PTHR30404">
    <property type="entry name" value="N-ACETYLMURAMOYL-L-ALANINE AMIDASE"/>
    <property type="match status" value="1"/>
</dbReference>
<dbReference type="GO" id="GO:0071555">
    <property type="term" value="P:cell wall organization"/>
    <property type="evidence" value="ECO:0007669"/>
    <property type="project" value="UniProtKB-KW"/>
</dbReference>
<dbReference type="PROSITE" id="PS51781">
    <property type="entry name" value="SH3B"/>
    <property type="match status" value="3"/>
</dbReference>
<dbReference type="Proteomes" id="UP000777303">
    <property type="component" value="Unassembled WGS sequence"/>
</dbReference>
<dbReference type="AlphaFoldDB" id="A0A948TIU4"/>
<keyword evidence="1 6" id="KW-0378">Hydrolase</keyword>
<dbReference type="Gene3D" id="3.40.630.40">
    <property type="entry name" value="Zn-dependent exopeptidases"/>
    <property type="match status" value="1"/>
</dbReference>
<dbReference type="PIRSF" id="PIRSF037846">
    <property type="entry name" value="Autolysin_YrvJ_prd"/>
    <property type="match status" value="1"/>
</dbReference>
<dbReference type="SMART" id="SM00646">
    <property type="entry name" value="Ami_3"/>
    <property type="match status" value="1"/>
</dbReference>
<dbReference type="SUPFAM" id="SSF53187">
    <property type="entry name" value="Zn-dependent exopeptidases"/>
    <property type="match status" value="1"/>
</dbReference>
<evidence type="ECO:0000256" key="3">
    <source>
        <dbReference type="SAM" id="MobiDB-lite"/>
    </source>
</evidence>
<evidence type="ECO:0000259" key="5">
    <source>
        <dbReference type="PROSITE" id="PS51781"/>
    </source>
</evidence>